<dbReference type="EMBL" id="CP007174">
    <property type="protein sequence ID" value="AIF83612.1"/>
    <property type="molecule type" value="Genomic_DNA"/>
</dbReference>
<dbReference type="OrthoDB" id="9489at2157"/>
<sequence length="114" mass="13241">MITAFQLRLEELKRAGNSREDRMNLYRRYFASSRYNRLLIQQVLIRSAGNPALAKEVAAMEKEHNSDYAKTVERVKKWGYYEEFLAAVKEEDDALTRIIEAYDKRMKTAEGGGS</sequence>
<proteinExistence type="predicted"/>
<evidence type="ECO:0000313" key="1">
    <source>
        <dbReference type="EMBL" id="AIF83612.1"/>
    </source>
</evidence>
<dbReference type="KEGG" id="nev:NTE_01549"/>
<keyword evidence="2" id="KW-1185">Reference proteome</keyword>
<organism evidence="1 2">
    <name type="scientific">Candidatus Nitrososphaera evergladensis SR1</name>
    <dbReference type="NCBI Taxonomy" id="1459636"/>
    <lineage>
        <taxon>Archaea</taxon>
        <taxon>Nitrososphaerota</taxon>
        <taxon>Nitrososphaeria</taxon>
        <taxon>Nitrososphaerales</taxon>
        <taxon>Nitrososphaeraceae</taxon>
        <taxon>Nitrososphaera</taxon>
    </lineage>
</organism>
<accession>A0A075MS24</accession>
<dbReference type="RefSeq" id="WP_148700351.1">
    <property type="nucleotide sequence ID" value="NZ_CP007174.1"/>
</dbReference>
<name>A0A075MS24_9ARCH</name>
<dbReference type="GeneID" id="41597331"/>
<protein>
    <submittedName>
        <fullName evidence="1">Uncharacterized protein</fullName>
    </submittedName>
</protein>
<dbReference type="HOGENOM" id="CLU_2152693_0_0_2"/>
<dbReference type="STRING" id="1459636.NTE_01549"/>
<dbReference type="Proteomes" id="UP000028194">
    <property type="component" value="Chromosome"/>
</dbReference>
<reference evidence="1 2" key="1">
    <citation type="journal article" date="2014" name="PLoS ONE">
        <title>Genome Sequence of Candidatus Nitrososphaera evergladensis from Group I.1b Enriched from Everglades Soil Reveals Novel Genomic Features of the Ammonia-Oxidizing Archaea.</title>
        <authorList>
            <person name="Zhalnina K.V."/>
            <person name="Dias R."/>
            <person name="Leonard M.T."/>
            <person name="Dorr de Quadros P."/>
            <person name="Camargo F.A."/>
            <person name="Drew J.C."/>
            <person name="Farmerie W.G."/>
            <person name="Daroub S.H."/>
            <person name="Triplett E.W."/>
        </authorList>
    </citation>
    <scope>NUCLEOTIDE SEQUENCE [LARGE SCALE GENOMIC DNA]</scope>
    <source>
        <strain evidence="1 2">SR1</strain>
    </source>
</reference>
<evidence type="ECO:0000313" key="2">
    <source>
        <dbReference type="Proteomes" id="UP000028194"/>
    </source>
</evidence>
<dbReference type="AlphaFoldDB" id="A0A075MS24"/>
<gene>
    <name evidence="1" type="ORF">NTE_01549</name>
</gene>